<dbReference type="PROSITE" id="PS01305">
    <property type="entry name" value="MOAA_NIFB_PQQE"/>
    <property type="match status" value="1"/>
</dbReference>
<dbReference type="KEGG" id="mfeu:H1D33_26200"/>
<dbReference type="EMBL" id="CP059322">
    <property type="protein sequence ID" value="QLQ36713.1"/>
    <property type="molecule type" value="Genomic_DNA"/>
</dbReference>
<name>A0A7L6B406_9ACTN</name>
<dbReference type="GO" id="GO:0046872">
    <property type="term" value="F:metal ion binding"/>
    <property type="evidence" value="ECO:0007669"/>
    <property type="project" value="UniProtKB-KW"/>
</dbReference>
<sequence>MPALANEKIRLIVTAKCNLDCFYCHNEGQAKEETFISPVQVEVIGGALDAASLRASEVTISGGEPLLHPELAEIIGLADAFADHVTMVSNGILARPAQLGILARRGLRKLRLGVDSLDDTKPRPSPGRLAAPFRIQELVASARALGILVDLNTVVTRYNRNQLGDLARFAVTNGLSIKFFEHVEVDEYGTVDNVGEMLPRPQVPVEHFERQLNQALGTTVELVPTPEFGESNVACRIDGIEIRYCRYLCAFDLCWLTGTRIDPRGFVYNCMVNRGLDRLSDPAPSTVLNILSRASARPCKARIRSGS</sequence>
<dbReference type="AlphaFoldDB" id="A0A7L6B406"/>
<dbReference type="SFLD" id="SFLDS00029">
    <property type="entry name" value="Radical_SAM"/>
    <property type="match status" value="1"/>
</dbReference>
<dbReference type="InterPro" id="IPR000385">
    <property type="entry name" value="MoaA_NifB_PqqE_Fe-S-bd_CS"/>
</dbReference>
<dbReference type="PANTHER" id="PTHR11228:SF7">
    <property type="entry name" value="PQQA PEPTIDE CYCLASE"/>
    <property type="match status" value="1"/>
</dbReference>
<evidence type="ECO:0000313" key="9">
    <source>
        <dbReference type="EMBL" id="QLQ36713.1"/>
    </source>
</evidence>
<keyword evidence="2" id="KW-0004">4Fe-4S</keyword>
<keyword evidence="4" id="KW-0479">Metal-binding</keyword>
<dbReference type="SFLD" id="SFLDG01067">
    <property type="entry name" value="SPASM/twitch_domain_containing"/>
    <property type="match status" value="1"/>
</dbReference>
<dbReference type="InterPro" id="IPR058240">
    <property type="entry name" value="rSAM_sf"/>
</dbReference>
<evidence type="ECO:0000313" key="10">
    <source>
        <dbReference type="Proteomes" id="UP000510844"/>
    </source>
</evidence>
<proteinExistence type="predicted"/>
<evidence type="ECO:0000256" key="4">
    <source>
        <dbReference type="ARBA" id="ARBA00022723"/>
    </source>
</evidence>
<reference evidence="9 10" key="2">
    <citation type="journal article" date="2021" name="Mar. Drugs">
        <title>A New Micromonospora Strain with Antibiotic Activity Isolated from the Microbiome of a Mid-Atlantic Deep-Sea Sponge.</title>
        <authorList>
            <person name="Back C.R."/>
            <person name="Stennett H.L."/>
            <person name="Williams S.E."/>
            <person name="Wang L."/>
            <person name="Ojeda Gomez J."/>
            <person name="Abdulle O.M."/>
            <person name="Duffy T."/>
            <person name="Neal C."/>
            <person name="Mantell J."/>
            <person name="Jepson M.A."/>
            <person name="Hendry K.R."/>
            <person name="Powell D."/>
            <person name="Stach J.E.M."/>
            <person name="Essex-Lopresti A.E."/>
            <person name="Willis C.L."/>
            <person name="Curnow P."/>
            <person name="Race P.R."/>
        </authorList>
    </citation>
    <scope>NUCLEOTIDE SEQUENCE [LARGE SCALE GENOMIC DNA]</scope>
    <source>
        <strain evidence="9 10">28ISP2-46</strain>
    </source>
</reference>
<reference evidence="10" key="1">
    <citation type="submission" date="2020-07" db="EMBL/GenBank/DDBJ databases">
        <title>A new Micromonospora strain with potent antibiotic activity isolated from the microbiome of a mid-Atlantic deep-sea sponge.</title>
        <authorList>
            <person name="Back C.R."/>
            <person name="Stennett H.L."/>
            <person name="Williams S.E."/>
            <person name="Wang L."/>
            <person name="Ojeda Gomez J."/>
            <person name="Abdulle O.M."/>
            <person name="Duffy T."/>
            <person name="Hendry K.R."/>
            <person name="Powell D."/>
            <person name="Stach J.E."/>
            <person name="Essex-Lopresti A.E."/>
            <person name="Willis C.L."/>
            <person name="Curnow P."/>
            <person name="Race P.R."/>
        </authorList>
    </citation>
    <scope>NUCLEOTIDE SEQUENCE [LARGE SCALE GENOMIC DNA]</scope>
    <source>
        <strain evidence="10">28ISP2-46</strain>
    </source>
</reference>
<dbReference type="Proteomes" id="UP000510844">
    <property type="component" value="Chromosome"/>
</dbReference>
<comment type="cofactor">
    <cofactor evidence="1">
        <name>[4Fe-4S] cluster</name>
        <dbReference type="ChEBI" id="CHEBI:49883"/>
    </cofactor>
</comment>
<dbReference type="Pfam" id="PF04055">
    <property type="entry name" value="Radical_SAM"/>
    <property type="match status" value="1"/>
</dbReference>
<evidence type="ECO:0000256" key="6">
    <source>
        <dbReference type="ARBA" id="ARBA00023004"/>
    </source>
</evidence>
<dbReference type="InterPro" id="IPR013785">
    <property type="entry name" value="Aldolase_TIM"/>
</dbReference>
<protein>
    <submittedName>
        <fullName evidence="9">Radical SAM protein</fullName>
    </submittedName>
</protein>
<dbReference type="GO" id="GO:0016491">
    <property type="term" value="F:oxidoreductase activity"/>
    <property type="evidence" value="ECO:0007669"/>
    <property type="project" value="UniProtKB-KW"/>
</dbReference>
<organism evidence="9 10">
    <name type="scientific">Micromonospora robiginosa</name>
    <dbReference type="NCBI Taxonomy" id="2749844"/>
    <lineage>
        <taxon>Bacteria</taxon>
        <taxon>Bacillati</taxon>
        <taxon>Actinomycetota</taxon>
        <taxon>Actinomycetes</taxon>
        <taxon>Micromonosporales</taxon>
        <taxon>Micromonosporaceae</taxon>
        <taxon>Micromonospora</taxon>
    </lineage>
</organism>
<dbReference type="InterPro" id="IPR007197">
    <property type="entry name" value="rSAM"/>
</dbReference>
<evidence type="ECO:0000256" key="3">
    <source>
        <dbReference type="ARBA" id="ARBA00022691"/>
    </source>
</evidence>
<dbReference type="Gene3D" id="3.20.20.70">
    <property type="entry name" value="Aldolase class I"/>
    <property type="match status" value="1"/>
</dbReference>
<dbReference type="CDD" id="cd01335">
    <property type="entry name" value="Radical_SAM"/>
    <property type="match status" value="1"/>
</dbReference>
<gene>
    <name evidence="9" type="ORF">H1D33_26200</name>
</gene>
<accession>A0A7L6B406</accession>
<keyword evidence="6" id="KW-0408">Iron</keyword>
<feature type="domain" description="Radical SAM core" evidence="8">
    <location>
        <begin position="1"/>
        <end position="221"/>
    </location>
</feature>
<dbReference type="InterPro" id="IPR050377">
    <property type="entry name" value="Radical_SAM_PqqE_MftC-like"/>
</dbReference>
<keyword evidence="3" id="KW-0949">S-adenosyl-L-methionine</keyword>
<evidence type="ECO:0000259" key="8">
    <source>
        <dbReference type="PROSITE" id="PS51918"/>
    </source>
</evidence>
<evidence type="ECO:0000256" key="7">
    <source>
        <dbReference type="ARBA" id="ARBA00023014"/>
    </source>
</evidence>
<evidence type="ECO:0000256" key="5">
    <source>
        <dbReference type="ARBA" id="ARBA00023002"/>
    </source>
</evidence>
<dbReference type="GO" id="GO:0051539">
    <property type="term" value="F:4 iron, 4 sulfur cluster binding"/>
    <property type="evidence" value="ECO:0007669"/>
    <property type="project" value="UniProtKB-KW"/>
</dbReference>
<keyword evidence="5" id="KW-0560">Oxidoreductase</keyword>
<dbReference type="PROSITE" id="PS51918">
    <property type="entry name" value="RADICAL_SAM"/>
    <property type="match status" value="1"/>
</dbReference>
<evidence type="ECO:0000256" key="2">
    <source>
        <dbReference type="ARBA" id="ARBA00022485"/>
    </source>
</evidence>
<evidence type="ECO:0000256" key="1">
    <source>
        <dbReference type="ARBA" id="ARBA00001966"/>
    </source>
</evidence>
<dbReference type="RefSeq" id="WP_181569228.1">
    <property type="nucleotide sequence ID" value="NZ_CP059322.2"/>
</dbReference>
<dbReference type="SUPFAM" id="SSF102114">
    <property type="entry name" value="Radical SAM enzymes"/>
    <property type="match status" value="1"/>
</dbReference>
<dbReference type="PANTHER" id="PTHR11228">
    <property type="entry name" value="RADICAL SAM DOMAIN PROTEIN"/>
    <property type="match status" value="1"/>
</dbReference>
<keyword evidence="10" id="KW-1185">Reference proteome</keyword>
<keyword evidence="7" id="KW-0411">Iron-sulfur</keyword>